<proteinExistence type="inferred from homology"/>
<keyword evidence="10" id="KW-1185">Reference proteome</keyword>
<dbReference type="PANTHER" id="PTHR40074">
    <property type="entry name" value="O-ACETYLTRANSFERASE WECH"/>
    <property type="match status" value="1"/>
</dbReference>
<comment type="similarity">
    <text evidence="2">Belongs to the acyltransferase 3 family.</text>
</comment>
<keyword evidence="3" id="KW-1003">Cell membrane</keyword>
<feature type="transmembrane region" description="Helical" evidence="7">
    <location>
        <begin position="142"/>
        <end position="161"/>
    </location>
</feature>
<dbReference type="GO" id="GO:0016746">
    <property type="term" value="F:acyltransferase activity"/>
    <property type="evidence" value="ECO:0007669"/>
    <property type="project" value="UniProtKB-KW"/>
</dbReference>
<evidence type="ECO:0000256" key="6">
    <source>
        <dbReference type="ARBA" id="ARBA00023136"/>
    </source>
</evidence>
<dbReference type="PANTHER" id="PTHR40074:SF2">
    <property type="entry name" value="O-ACETYLTRANSFERASE WECH"/>
    <property type="match status" value="1"/>
</dbReference>
<organism evidence="9 10">
    <name type="scientific">Rouxiella chamberiensis</name>
    <dbReference type="NCBI Taxonomy" id="1513468"/>
    <lineage>
        <taxon>Bacteria</taxon>
        <taxon>Pseudomonadati</taxon>
        <taxon>Pseudomonadota</taxon>
        <taxon>Gammaproteobacteria</taxon>
        <taxon>Enterobacterales</taxon>
        <taxon>Yersiniaceae</taxon>
        <taxon>Rouxiella</taxon>
    </lineage>
</organism>
<keyword evidence="9" id="KW-0012">Acyltransferase</keyword>
<gene>
    <name evidence="9" type="ORF">O1V66_07865</name>
</gene>
<accession>A0ABY7HUV4</accession>
<feature type="transmembrane region" description="Helical" evidence="7">
    <location>
        <begin position="84"/>
        <end position="103"/>
    </location>
</feature>
<evidence type="ECO:0000256" key="2">
    <source>
        <dbReference type="ARBA" id="ARBA00007400"/>
    </source>
</evidence>
<dbReference type="InterPro" id="IPR002656">
    <property type="entry name" value="Acyl_transf_3_dom"/>
</dbReference>
<evidence type="ECO:0000313" key="9">
    <source>
        <dbReference type="EMBL" id="WAT03023.1"/>
    </source>
</evidence>
<name>A0ABY7HUV4_9GAMM</name>
<feature type="transmembrane region" description="Helical" evidence="7">
    <location>
        <begin position="109"/>
        <end position="130"/>
    </location>
</feature>
<feature type="transmembrane region" description="Helical" evidence="7">
    <location>
        <begin position="239"/>
        <end position="259"/>
    </location>
</feature>
<dbReference type="Proteomes" id="UP001164712">
    <property type="component" value="Chromosome"/>
</dbReference>
<evidence type="ECO:0000256" key="5">
    <source>
        <dbReference type="ARBA" id="ARBA00022989"/>
    </source>
</evidence>
<evidence type="ECO:0000256" key="7">
    <source>
        <dbReference type="SAM" id="Phobius"/>
    </source>
</evidence>
<comment type="subcellular location">
    <subcellularLocation>
        <location evidence="1">Cell membrane</location>
        <topology evidence="1">Multi-pass membrane protein</topology>
    </subcellularLocation>
</comment>
<reference evidence="9" key="1">
    <citation type="submission" date="2022-12" db="EMBL/GenBank/DDBJ databases">
        <title>Complete genome sequence of an Australian strain of Rouxiella badensis DAR84756 and resolution of the R. badensis DSM100043 and R. chamberiensis DSM28324 genomes.</title>
        <authorList>
            <person name="Paul S."/>
            <person name="Anderson P.J."/>
            <person name="Maynard G."/>
            <person name="Dyall-Smith M."/>
            <person name="Kudinha T."/>
        </authorList>
    </citation>
    <scope>NUCLEOTIDE SEQUENCE</scope>
    <source>
        <strain evidence="9">DSM 28324</strain>
    </source>
</reference>
<feature type="transmembrane region" description="Helical" evidence="7">
    <location>
        <begin position="215"/>
        <end position="233"/>
    </location>
</feature>
<feature type="transmembrane region" description="Helical" evidence="7">
    <location>
        <begin position="16"/>
        <end position="34"/>
    </location>
</feature>
<evidence type="ECO:0000256" key="4">
    <source>
        <dbReference type="ARBA" id="ARBA00022692"/>
    </source>
</evidence>
<evidence type="ECO:0000256" key="1">
    <source>
        <dbReference type="ARBA" id="ARBA00004651"/>
    </source>
</evidence>
<sequence>MQKNNVKKWFYHIGKIYLLWSVMYLYALKSIFILDDVGLIRKLYLMLRAEITGVVHLWFIPALLIAALLCYLTRNVLKKNTRAGILACVVLWIIGTTLNWALISSDSQRLFLCRNGLFYGAPMFILGFIVARHHDKLVRAKLKFTAIIFACSLILLIESGLSTHALQGMQNKFITSIDMMLSTPLLALTIFLLCLKRPNINLLGSNTRVTSTFMYYSHIIFLDFTFLILQSAWSNSILQSGILSSLISMAVIIVLSFVFKNKVEKLI</sequence>
<keyword evidence="6 7" id="KW-0472">Membrane</keyword>
<feature type="domain" description="Acyltransferase 3" evidence="8">
    <location>
        <begin position="12"/>
        <end position="259"/>
    </location>
</feature>
<protein>
    <submittedName>
        <fullName evidence="9">Acyltransferase family protein</fullName>
    </submittedName>
</protein>
<dbReference type="Pfam" id="PF01757">
    <property type="entry name" value="Acyl_transf_3"/>
    <property type="match status" value="1"/>
</dbReference>
<keyword evidence="5 7" id="KW-1133">Transmembrane helix</keyword>
<evidence type="ECO:0000313" key="10">
    <source>
        <dbReference type="Proteomes" id="UP001164712"/>
    </source>
</evidence>
<evidence type="ECO:0000259" key="8">
    <source>
        <dbReference type="Pfam" id="PF01757"/>
    </source>
</evidence>
<keyword evidence="4 7" id="KW-0812">Transmembrane</keyword>
<feature type="transmembrane region" description="Helical" evidence="7">
    <location>
        <begin position="173"/>
        <end position="195"/>
    </location>
</feature>
<evidence type="ECO:0000256" key="3">
    <source>
        <dbReference type="ARBA" id="ARBA00022475"/>
    </source>
</evidence>
<dbReference type="EMBL" id="CP114058">
    <property type="protein sequence ID" value="WAT03023.1"/>
    <property type="molecule type" value="Genomic_DNA"/>
</dbReference>
<keyword evidence="9" id="KW-0808">Transferase</keyword>
<feature type="transmembrane region" description="Helical" evidence="7">
    <location>
        <begin position="54"/>
        <end position="72"/>
    </location>
</feature>